<dbReference type="Proteomes" id="UP001338125">
    <property type="component" value="Unassembled WGS sequence"/>
</dbReference>
<evidence type="ECO:0000256" key="1">
    <source>
        <dbReference type="SAM" id="Coils"/>
    </source>
</evidence>
<organism evidence="3 4">
    <name type="scientific">Cladobotryum mycophilum</name>
    <dbReference type="NCBI Taxonomy" id="491253"/>
    <lineage>
        <taxon>Eukaryota</taxon>
        <taxon>Fungi</taxon>
        <taxon>Dikarya</taxon>
        <taxon>Ascomycota</taxon>
        <taxon>Pezizomycotina</taxon>
        <taxon>Sordariomycetes</taxon>
        <taxon>Hypocreomycetidae</taxon>
        <taxon>Hypocreales</taxon>
        <taxon>Hypocreaceae</taxon>
        <taxon>Cladobotryum</taxon>
    </lineage>
</organism>
<name>A0ABR0SW77_9HYPO</name>
<dbReference type="SUPFAM" id="SSF52540">
    <property type="entry name" value="P-loop containing nucleoside triphosphate hydrolases"/>
    <property type="match status" value="1"/>
</dbReference>
<evidence type="ECO:0000313" key="3">
    <source>
        <dbReference type="EMBL" id="KAK5996393.1"/>
    </source>
</evidence>
<feature type="domain" description="G" evidence="2">
    <location>
        <begin position="12"/>
        <end position="78"/>
    </location>
</feature>
<evidence type="ECO:0000259" key="2">
    <source>
        <dbReference type="Pfam" id="PF01926"/>
    </source>
</evidence>
<dbReference type="InterPro" id="IPR006073">
    <property type="entry name" value="GTP-bd"/>
</dbReference>
<dbReference type="Pfam" id="PF01926">
    <property type="entry name" value="MMR_HSR1"/>
    <property type="match status" value="1"/>
</dbReference>
<protein>
    <recommendedName>
        <fullName evidence="2">G domain-containing protein</fullName>
    </recommendedName>
</protein>
<evidence type="ECO:0000313" key="4">
    <source>
        <dbReference type="Proteomes" id="UP001338125"/>
    </source>
</evidence>
<proteinExistence type="predicted"/>
<keyword evidence="4" id="KW-1185">Reference proteome</keyword>
<gene>
    <name evidence="3" type="ORF">PT974_01727</name>
</gene>
<dbReference type="InterPro" id="IPR027417">
    <property type="entry name" value="P-loop_NTPase"/>
</dbReference>
<dbReference type="Gene3D" id="3.40.50.300">
    <property type="entry name" value="P-loop containing nucleotide triphosphate hydrolases"/>
    <property type="match status" value="1"/>
</dbReference>
<sequence>MTIYGMGRESLIAVIGVTGAGKTTFISKATGRNDLEIGHGLDSCTREVQAVPFMLDGKMVTLIDTPGFDDSDLSDTAILQLVAEYMVKMYHQNRLLSGLVLLQPIDQTRLQGSEVKRTRLFKKILGENAYKRVVIATTMWSQVQDTTIGESRQTERERRDDVWGDMVSQGSQVVRHENTTESALDIIRKLINHSTSVTLQIQEELQGNGGKLDQTSAGREINNDLEKQIKKLYNEIEYVRNERDATLQELRELQDKLAEKEEEKANLKKPAVSLMTPQA</sequence>
<reference evidence="3 4" key="1">
    <citation type="submission" date="2024-01" db="EMBL/GenBank/DDBJ databases">
        <title>Complete genome of Cladobotryum mycophilum ATHUM6906.</title>
        <authorList>
            <person name="Christinaki A.C."/>
            <person name="Myridakis A.I."/>
            <person name="Kouvelis V.N."/>
        </authorList>
    </citation>
    <scope>NUCLEOTIDE SEQUENCE [LARGE SCALE GENOMIC DNA]</scope>
    <source>
        <strain evidence="3 4">ATHUM6906</strain>
    </source>
</reference>
<keyword evidence="1" id="KW-0175">Coiled coil</keyword>
<comment type="caution">
    <text evidence="3">The sequence shown here is derived from an EMBL/GenBank/DDBJ whole genome shotgun (WGS) entry which is preliminary data.</text>
</comment>
<dbReference type="EMBL" id="JAVFKD010000002">
    <property type="protein sequence ID" value="KAK5996393.1"/>
    <property type="molecule type" value="Genomic_DNA"/>
</dbReference>
<feature type="coiled-coil region" evidence="1">
    <location>
        <begin position="222"/>
        <end position="270"/>
    </location>
</feature>
<accession>A0ABR0SW77</accession>